<reference evidence="1 2" key="1">
    <citation type="journal article" date="2019" name="Sci. Rep.">
        <title>Orb-weaving spider Araneus ventricosus genome elucidates the spidroin gene catalogue.</title>
        <authorList>
            <person name="Kono N."/>
            <person name="Nakamura H."/>
            <person name="Ohtoshi R."/>
            <person name="Moran D.A.P."/>
            <person name="Shinohara A."/>
            <person name="Yoshida Y."/>
            <person name="Fujiwara M."/>
            <person name="Mori M."/>
            <person name="Tomita M."/>
            <person name="Arakawa K."/>
        </authorList>
    </citation>
    <scope>NUCLEOTIDE SEQUENCE [LARGE SCALE GENOMIC DNA]</scope>
</reference>
<dbReference type="Proteomes" id="UP000499080">
    <property type="component" value="Unassembled WGS sequence"/>
</dbReference>
<dbReference type="EMBL" id="BGPR01058384">
    <property type="protein sequence ID" value="GBO34543.1"/>
    <property type="molecule type" value="Genomic_DNA"/>
</dbReference>
<gene>
    <name evidence="1" type="ORF">AVEN_133882_1</name>
</gene>
<evidence type="ECO:0000313" key="2">
    <source>
        <dbReference type="Proteomes" id="UP000499080"/>
    </source>
</evidence>
<keyword evidence="2" id="KW-1185">Reference proteome</keyword>
<evidence type="ECO:0000313" key="1">
    <source>
        <dbReference type="EMBL" id="GBO34543.1"/>
    </source>
</evidence>
<accession>A0A4Y2WA64</accession>
<protein>
    <submittedName>
        <fullName evidence="1">Uncharacterized protein</fullName>
    </submittedName>
</protein>
<name>A0A4Y2WA64_ARAVE</name>
<comment type="caution">
    <text evidence="1">The sequence shown here is derived from an EMBL/GenBank/DDBJ whole genome shotgun (WGS) entry which is preliminary data.</text>
</comment>
<sequence length="103" mass="11893">MSECYHDNLKTEQDRRIKIGMMSLDEISLLAPDAPKYCYDIFTIVCGTQNIEQHRGGIVHHLAQRGLPIFINFGSNSSRARLPSHLSVYKRNRELARRMKFSV</sequence>
<proteinExistence type="predicted"/>
<dbReference type="AlphaFoldDB" id="A0A4Y2WA64"/>
<organism evidence="1 2">
    <name type="scientific">Araneus ventricosus</name>
    <name type="common">Orbweaver spider</name>
    <name type="synonym">Epeira ventricosa</name>
    <dbReference type="NCBI Taxonomy" id="182803"/>
    <lineage>
        <taxon>Eukaryota</taxon>
        <taxon>Metazoa</taxon>
        <taxon>Ecdysozoa</taxon>
        <taxon>Arthropoda</taxon>
        <taxon>Chelicerata</taxon>
        <taxon>Arachnida</taxon>
        <taxon>Araneae</taxon>
        <taxon>Araneomorphae</taxon>
        <taxon>Entelegynae</taxon>
        <taxon>Araneoidea</taxon>
        <taxon>Araneidae</taxon>
        <taxon>Araneus</taxon>
    </lineage>
</organism>